<dbReference type="PANTHER" id="PTHR11795">
    <property type="entry name" value="BRANCHED-CHAIN AMINO ACID TRANSPORT SYSTEM PERMEASE PROTEIN LIVH"/>
    <property type="match status" value="1"/>
</dbReference>
<gene>
    <name evidence="10" type="ORF">UFOPK1826_00274</name>
</gene>
<evidence type="ECO:0000256" key="4">
    <source>
        <dbReference type="ARBA" id="ARBA00022692"/>
    </source>
</evidence>
<dbReference type="GO" id="GO:0005886">
    <property type="term" value="C:plasma membrane"/>
    <property type="evidence" value="ECO:0007669"/>
    <property type="project" value="UniProtKB-SubCell"/>
</dbReference>
<organism evidence="10">
    <name type="scientific">freshwater metagenome</name>
    <dbReference type="NCBI Taxonomy" id="449393"/>
    <lineage>
        <taxon>unclassified sequences</taxon>
        <taxon>metagenomes</taxon>
        <taxon>ecological metagenomes</taxon>
    </lineage>
</organism>
<proteinExistence type="inferred from homology"/>
<reference evidence="10" key="1">
    <citation type="submission" date="2020-05" db="EMBL/GenBank/DDBJ databases">
        <authorList>
            <person name="Chiriac C."/>
            <person name="Salcher M."/>
            <person name="Ghai R."/>
            <person name="Kavagutti S V."/>
        </authorList>
    </citation>
    <scope>NUCLEOTIDE SEQUENCE</scope>
</reference>
<dbReference type="CDD" id="cd06582">
    <property type="entry name" value="TM_PBP1_LivH_like"/>
    <property type="match status" value="1"/>
</dbReference>
<comment type="similarity">
    <text evidence="8">Belongs to the binding-protein-dependent transport system permease family. LivHM subfamily.</text>
</comment>
<feature type="transmembrane region" description="Helical" evidence="9">
    <location>
        <begin position="250"/>
        <end position="269"/>
    </location>
</feature>
<feature type="transmembrane region" description="Helical" evidence="9">
    <location>
        <begin position="218"/>
        <end position="238"/>
    </location>
</feature>
<dbReference type="InterPro" id="IPR001851">
    <property type="entry name" value="ABC_transp_permease"/>
</dbReference>
<keyword evidence="7 9" id="KW-0472">Membrane</keyword>
<keyword evidence="3" id="KW-1003">Cell membrane</keyword>
<dbReference type="AlphaFoldDB" id="A0A6J6G6X0"/>
<dbReference type="GO" id="GO:0006865">
    <property type="term" value="P:amino acid transport"/>
    <property type="evidence" value="ECO:0007669"/>
    <property type="project" value="UniProtKB-KW"/>
</dbReference>
<name>A0A6J6G6X0_9ZZZZ</name>
<keyword evidence="2" id="KW-0813">Transport</keyword>
<dbReference type="EMBL" id="CAEZUN010000021">
    <property type="protein sequence ID" value="CAB4594904.1"/>
    <property type="molecule type" value="Genomic_DNA"/>
</dbReference>
<feature type="transmembrane region" description="Helical" evidence="9">
    <location>
        <begin position="12"/>
        <end position="31"/>
    </location>
</feature>
<evidence type="ECO:0000256" key="2">
    <source>
        <dbReference type="ARBA" id="ARBA00022448"/>
    </source>
</evidence>
<feature type="transmembrane region" description="Helical" evidence="9">
    <location>
        <begin position="415"/>
        <end position="436"/>
    </location>
</feature>
<protein>
    <submittedName>
        <fullName evidence="10">Unannotated protein</fullName>
    </submittedName>
</protein>
<keyword evidence="4 9" id="KW-0812">Transmembrane</keyword>
<evidence type="ECO:0000256" key="6">
    <source>
        <dbReference type="ARBA" id="ARBA00022989"/>
    </source>
</evidence>
<dbReference type="PANTHER" id="PTHR11795:SF449">
    <property type="entry name" value="BRANCHED-CHAIN AMINO ACID TRANSPORT PERMEASE PROTEIN LIVH-RELATED"/>
    <property type="match status" value="1"/>
</dbReference>
<feature type="transmembrane region" description="Helical" evidence="9">
    <location>
        <begin position="295"/>
        <end position="312"/>
    </location>
</feature>
<feature type="transmembrane region" description="Helical" evidence="9">
    <location>
        <begin position="374"/>
        <end position="403"/>
    </location>
</feature>
<dbReference type="InterPro" id="IPR052157">
    <property type="entry name" value="BCAA_transport_permease"/>
</dbReference>
<evidence type="ECO:0000256" key="3">
    <source>
        <dbReference type="ARBA" id="ARBA00022475"/>
    </source>
</evidence>
<comment type="subcellular location">
    <subcellularLocation>
        <location evidence="1">Cell membrane</location>
        <topology evidence="1">Multi-pass membrane protein</topology>
    </subcellularLocation>
</comment>
<evidence type="ECO:0000256" key="1">
    <source>
        <dbReference type="ARBA" id="ARBA00004651"/>
    </source>
</evidence>
<feature type="transmembrane region" description="Helical" evidence="9">
    <location>
        <begin position="163"/>
        <end position="181"/>
    </location>
</feature>
<dbReference type="GO" id="GO:0022857">
    <property type="term" value="F:transmembrane transporter activity"/>
    <property type="evidence" value="ECO:0007669"/>
    <property type="project" value="InterPro"/>
</dbReference>
<evidence type="ECO:0000256" key="9">
    <source>
        <dbReference type="SAM" id="Phobius"/>
    </source>
</evidence>
<dbReference type="Pfam" id="PF02653">
    <property type="entry name" value="BPD_transp_2"/>
    <property type="match status" value="1"/>
</dbReference>
<feature type="transmembrane region" description="Helical" evidence="9">
    <location>
        <begin position="344"/>
        <end position="362"/>
    </location>
</feature>
<sequence>MLKQTGPGVGHIWLKVLLAVICSTVAGLGFASSSVSAADDGEFFIIASVQNQVLVNDVPERTPVAGASIKVTTSDGTLIGEGITGADGLCKVAVPTRDNYLIDIDTTSLPNGLTLIDAAKAQVKVDQVLFTTNTKRVTFFTGDSGVSGSTEIERYLQRLTDGIRLGIIIAMCSVGLSLVIGTTGVTNFAHGEMVTFGALLAFFFNVHLNIPILISGPLVILLGGCFGLLINWGIFARLTKRGIGSNSQLVVSLGLSLMLINLFLFLFGGRTKQLTSFSKQVNLEIGPIGITPRDLTTAILGIIILLSVAFSLQRSRLGKAIRAVSDNVQLASATGIDTQKVIRIVWFAGGALAATGGIFRGLDEQVSFSMGSDLVFLMFAGITLGGLGSAYGALVGGFFIGIFVEMSALFIPSELKVAPALFILILVLIVRPQGIFGRSQRVG</sequence>
<evidence type="ECO:0000256" key="5">
    <source>
        <dbReference type="ARBA" id="ARBA00022970"/>
    </source>
</evidence>
<keyword evidence="5" id="KW-0029">Amino-acid transport</keyword>
<accession>A0A6J6G6X0</accession>
<keyword evidence="6 9" id="KW-1133">Transmembrane helix</keyword>
<evidence type="ECO:0000256" key="7">
    <source>
        <dbReference type="ARBA" id="ARBA00023136"/>
    </source>
</evidence>
<evidence type="ECO:0000256" key="8">
    <source>
        <dbReference type="ARBA" id="ARBA00037998"/>
    </source>
</evidence>
<evidence type="ECO:0000313" key="10">
    <source>
        <dbReference type="EMBL" id="CAB4594904.1"/>
    </source>
</evidence>